<gene>
    <name evidence="2" type="ORF">GGX14DRAFT_625969</name>
</gene>
<evidence type="ECO:0000256" key="1">
    <source>
        <dbReference type="SAM" id="MobiDB-lite"/>
    </source>
</evidence>
<name>A0AAD6YHN7_9AGAR</name>
<proteinExistence type="predicted"/>
<reference evidence="2" key="1">
    <citation type="submission" date="2023-03" db="EMBL/GenBank/DDBJ databases">
        <title>Massive genome expansion in bonnet fungi (Mycena s.s.) driven by repeated elements and novel gene families across ecological guilds.</title>
        <authorList>
            <consortium name="Lawrence Berkeley National Laboratory"/>
            <person name="Harder C.B."/>
            <person name="Miyauchi S."/>
            <person name="Viragh M."/>
            <person name="Kuo A."/>
            <person name="Thoen E."/>
            <person name="Andreopoulos B."/>
            <person name="Lu D."/>
            <person name="Skrede I."/>
            <person name="Drula E."/>
            <person name="Henrissat B."/>
            <person name="Morin E."/>
            <person name="Kohler A."/>
            <person name="Barry K."/>
            <person name="LaButti K."/>
            <person name="Morin E."/>
            <person name="Salamov A."/>
            <person name="Lipzen A."/>
            <person name="Mereny Z."/>
            <person name="Hegedus B."/>
            <person name="Baldrian P."/>
            <person name="Stursova M."/>
            <person name="Weitz H."/>
            <person name="Taylor A."/>
            <person name="Grigoriev I.V."/>
            <person name="Nagy L.G."/>
            <person name="Martin F."/>
            <person name="Kauserud H."/>
        </authorList>
    </citation>
    <scope>NUCLEOTIDE SEQUENCE</scope>
    <source>
        <strain evidence="2">9144</strain>
    </source>
</reference>
<evidence type="ECO:0000313" key="3">
    <source>
        <dbReference type="Proteomes" id="UP001219525"/>
    </source>
</evidence>
<comment type="caution">
    <text evidence="2">The sequence shown here is derived from an EMBL/GenBank/DDBJ whole genome shotgun (WGS) entry which is preliminary data.</text>
</comment>
<evidence type="ECO:0000313" key="2">
    <source>
        <dbReference type="EMBL" id="KAJ7210534.1"/>
    </source>
</evidence>
<dbReference type="EMBL" id="JARJCW010000028">
    <property type="protein sequence ID" value="KAJ7210534.1"/>
    <property type="molecule type" value="Genomic_DNA"/>
</dbReference>
<feature type="region of interest" description="Disordered" evidence="1">
    <location>
        <begin position="161"/>
        <end position="192"/>
    </location>
</feature>
<keyword evidence="3" id="KW-1185">Reference proteome</keyword>
<organism evidence="2 3">
    <name type="scientific">Mycena pura</name>
    <dbReference type="NCBI Taxonomy" id="153505"/>
    <lineage>
        <taxon>Eukaryota</taxon>
        <taxon>Fungi</taxon>
        <taxon>Dikarya</taxon>
        <taxon>Basidiomycota</taxon>
        <taxon>Agaricomycotina</taxon>
        <taxon>Agaricomycetes</taxon>
        <taxon>Agaricomycetidae</taxon>
        <taxon>Agaricales</taxon>
        <taxon>Marasmiineae</taxon>
        <taxon>Mycenaceae</taxon>
        <taxon>Mycena</taxon>
    </lineage>
</organism>
<accession>A0AAD6YHN7</accession>
<dbReference type="AlphaFoldDB" id="A0AAD6YHN7"/>
<sequence>MGMNRQHQDTKQITEQHRAQAWWAPVGGLQSACDGPRAKKKAGEIFDILKKKCKMQEVPRAGIQGKYRSILLRSPAFNEKPRCRRKMSTHELSNPAIEMAADQQSNFKFAHDLRPRGSTMAPMLAARGLNERTEDQTPGPPHILLKCDVIASPAWIKPRGPVFRPSKNASRPWRGDNTEVEQVAESGTTPASRQALNSLNLHSEEVKDDQVFLVPQESQSFQLPLQL</sequence>
<protein>
    <submittedName>
        <fullName evidence="2">Uncharacterized protein</fullName>
    </submittedName>
</protein>
<dbReference type="Proteomes" id="UP001219525">
    <property type="component" value="Unassembled WGS sequence"/>
</dbReference>